<dbReference type="PROSITE" id="PS51318">
    <property type="entry name" value="TAT"/>
    <property type="match status" value="1"/>
</dbReference>
<dbReference type="InterPro" id="IPR006311">
    <property type="entry name" value="TAT_signal"/>
</dbReference>
<dbReference type="InterPro" id="IPR011650">
    <property type="entry name" value="Peptidase_M20_dimer"/>
</dbReference>
<dbReference type="InterPro" id="IPR002933">
    <property type="entry name" value="Peptidase_M20"/>
</dbReference>
<dbReference type="PANTHER" id="PTHR43270">
    <property type="entry name" value="BETA-ALA-HIS DIPEPTIDASE"/>
    <property type="match status" value="1"/>
</dbReference>
<reference evidence="5" key="1">
    <citation type="submission" date="2022-08" db="EMBL/GenBank/DDBJ databases">
        <title>Draft genome sequencing of Roseisolibacter agri AW1220.</title>
        <authorList>
            <person name="Tobiishi Y."/>
            <person name="Tonouchi A."/>
        </authorList>
    </citation>
    <scope>NUCLEOTIDE SEQUENCE</scope>
    <source>
        <strain evidence="5">AW1220</strain>
    </source>
</reference>
<dbReference type="GO" id="GO:0046872">
    <property type="term" value="F:metal ion binding"/>
    <property type="evidence" value="ECO:0007669"/>
    <property type="project" value="UniProtKB-KW"/>
</dbReference>
<evidence type="ECO:0000313" key="5">
    <source>
        <dbReference type="EMBL" id="GLC27794.1"/>
    </source>
</evidence>
<dbReference type="Gene3D" id="3.30.70.360">
    <property type="match status" value="1"/>
</dbReference>
<accession>A0AA37VG26</accession>
<evidence type="ECO:0000313" key="6">
    <source>
        <dbReference type="Proteomes" id="UP001161325"/>
    </source>
</evidence>
<dbReference type="EMBL" id="BRXS01000007">
    <property type="protein sequence ID" value="GLC27794.1"/>
    <property type="molecule type" value="Genomic_DNA"/>
</dbReference>
<dbReference type="PANTHER" id="PTHR43270:SF4">
    <property type="entry name" value="CARNOSINE DIPEPTIDASE 2, ISOFORM A"/>
    <property type="match status" value="1"/>
</dbReference>
<keyword evidence="2" id="KW-0479">Metal-binding</keyword>
<keyword evidence="1" id="KW-0645">Protease</keyword>
<dbReference type="RefSeq" id="WP_284352224.1">
    <property type="nucleotide sequence ID" value="NZ_BRXS01000007.1"/>
</dbReference>
<dbReference type="Pfam" id="PF07687">
    <property type="entry name" value="M20_dimer"/>
    <property type="match status" value="1"/>
</dbReference>
<protein>
    <submittedName>
        <fullName evidence="5">Peptidase M20</fullName>
    </submittedName>
</protein>
<dbReference type="Pfam" id="PF01546">
    <property type="entry name" value="Peptidase_M20"/>
    <property type="match status" value="1"/>
</dbReference>
<gene>
    <name evidence="5" type="ORF">rosag_43070</name>
</gene>
<keyword evidence="3" id="KW-0378">Hydrolase</keyword>
<proteinExistence type="predicted"/>
<dbReference type="AlphaFoldDB" id="A0AA37VG26"/>
<dbReference type="Proteomes" id="UP001161325">
    <property type="component" value="Unassembled WGS sequence"/>
</dbReference>
<dbReference type="Gene3D" id="3.40.630.10">
    <property type="entry name" value="Zn peptidases"/>
    <property type="match status" value="1"/>
</dbReference>
<evidence type="ECO:0000259" key="4">
    <source>
        <dbReference type="Pfam" id="PF07687"/>
    </source>
</evidence>
<sequence>MHPADPTDSGFADTPAPVTRREFVHGAAASAALLAMGGLSAPLAAMPGAMPAVAADRAAVLAQVAAQHDDTLRRLREWIALPSIAAEDRNYPQGPEHMARLAREAGFQHVEVVPTAGKSGVFATLDAGAPTWLAIYMMYDVKQYDPAEWSAPPLEGRIVEKAGLGKVLVGRGATNSKGPQMACLAALHAFRAANTKLPVNLVLICEGEEEIGSPNFRQIVFKPEVEAALKKCVGIIIPLGNQDPDGSVQINLGAKGVVELELVASGEKWGRGPTKDVHSSLAAQVDSPVWHLVQALNTLVKADGHTPAVEGFFENVRPLTAEQRRILDAAIPKRSEESAKRSLGVSRWIADEPWRESLVRLASQPTINIEGLVGGYTGPGGKTILPHRAIAKIDMRLVPDMTAKEALAKLKAHLAKQGFGDVEVNMTGGYDPTETPADSRLVKAMAATYRKVGVEPLLWPRLAGSWPGATFTAAPLKLAAGQFGMGHGGGAHAPDEYWVVEPANPKVAGMDGAARSFVELFYALA</sequence>
<dbReference type="GO" id="GO:0006508">
    <property type="term" value="P:proteolysis"/>
    <property type="evidence" value="ECO:0007669"/>
    <property type="project" value="UniProtKB-KW"/>
</dbReference>
<name>A0AA37VG26_9BACT</name>
<dbReference type="InterPro" id="IPR051458">
    <property type="entry name" value="Cyt/Met_Dipeptidase"/>
</dbReference>
<keyword evidence="6" id="KW-1185">Reference proteome</keyword>
<dbReference type="SUPFAM" id="SSF53187">
    <property type="entry name" value="Zn-dependent exopeptidases"/>
    <property type="match status" value="1"/>
</dbReference>
<feature type="domain" description="Peptidase M20 dimerisation" evidence="4">
    <location>
        <begin position="275"/>
        <end position="418"/>
    </location>
</feature>
<evidence type="ECO:0000256" key="3">
    <source>
        <dbReference type="ARBA" id="ARBA00022801"/>
    </source>
</evidence>
<dbReference type="GO" id="GO:0008233">
    <property type="term" value="F:peptidase activity"/>
    <property type="evidence" value="ECO:0007669"/>
    <property type="project" value="UniProtKB-KW"/>
</dbReference>
<evidence type="ECO:0000256" key="1">
    <source>
        <dbReference type="ARBA" id="ARBA00022670"/>
    </source>
</evidence>
<comment type="caution">
    <text evidence="5">The sequence shown here is derived from an EMBL/GenBank/DDBJ whole genome shotgun (WGS) entry which is preliminary data.</text>
</comment>
<organism evidence="5 6">
    <name type="scientific">Roseisolibacter agri</name>
    <dbReference type="NCBI Taxonomy" id="2014610"/>
    <lineage>
        <taxon>Bacteria</taxon>
        <taxon>Pseudomonadati</taxon>
        <taxon>Gemmatimonadota</taxon>
        <taxon>Gemmatimonadia</taxon>
        <taxon>Gemmatimonadales</taxon>
        <taxon>Gemmatimonadaceae</taxon>
        <taxon>Roseisolibacter</taxon>
    </lineage>
</organism>
<evidence type="ECO:0000256" key="2">
    <source>
        <dbReference type="ARBA" id="ARBA00022723"/>
    </source>
</evidence>